<keyword evidence="5 6" id="KW-0472">Membrane</keyword>
<evidence type="ECO:0000256" key="5">
    <source>
        <dbReference type="ARBA" id="ARBA00023136"/>
    </source>
</evidence>
<feature type="transmembrane region" description="Helical" evidence="6">
    <location>
        <begin position="324"/>
        <end position="342"/>
    </location>
</feature>
<comment type="subcellular location">
    <subcellularLocation>
        <location evidence="1">Membrane</location>
        <topology evidence="1">Multi-pass membrane protein</topology>
    </subcellularLocation>
</comment>
<feature type="transmembrane region" description="Helical" evidence="6">
    <location>
        <begin position="212"/>
        <end position="234"/>
    </location>
</feature>
<feature type="transmembrane region" description="Helical" evidence="6">
    <location>
        <begin position="377"/>
        <end position="401"/>
    </location>
</feature>
<dbReference type="InterPro" id="IPR020846">
    <property type="entry name" value="MFS_dom"/>
</dbReference>
<dbReference type="AlphaFoldDB" id="A0A817WKT0"/>
<gene>
    <name evidence="8" type="ORF">TIS948_LOCUS23748</name>
</gene>
<feature type="transmembrane region" description="Helical" evidence="6">
    <location>
        <begin position="120"/>
        <end position="139"/>
    </location>
</feature>
<feature type="transmembrane region" description="Helical" evidence="6">
    <location>
        <begin position="354"/>
        <end position="371"/>
    </location>
</feature>
<feature type="transmembrane region" description="Helical" evidence="6">
    <location>
        <begin position="179"/>
        <end position="200"/>
    </location>
</feature>
<evidence type="ECO:0000256" key="3">
    <source>
        <dbReference type="ARBA" id="ARBA00022692"/>
    </source>
</evidence>
<feature type="domain" description="Major facilitator superfamily (MFS) profile" evidence="7">
    <location>
        <begin position="37"/>
        <end position="473"/>
    </location>
</feature>
<keyword evidence="2" id="KW-0813">Transport</keyword>
<feature type="transmembrane region" description="Helical" evidence="6">
    <location>
        <begin position="287"/>
        <end position="312"/>
    </location>
</feature>
<dbReference type="PROSITE" id="PS50850">
    <property type="entry name" value="MFS"/>
    <property type="match status" value="1"/>
</dbReference>
<feature type="transmembrane region" description="Helical" evidence="6">
    <location>
        <begin position="92"/>
        <end position="113"/>
    </location>
</feature>
<dbReference type="InterPro" id="IPR036259">
    <property type="entry name" value="MFS_trans_sf"/>
</dbReference>
<dbReference type="OrthoDB" id="3936150at2759"/>
<comment type="caution">
    <text evidence="8">The sequence shown here is derived from an EMBL/GenBank/DDBJ whole genome shotgun (WGS) entry which is preliminary data.</text>
</comment>
<dbReference type="Proteomes" id="UP000663825">
    <property type="component" value="Unassembled WGS sequence"/>
</dbReference>
<dbReference type="EMBL" id="CAJNXB010004114">
    <property type="protein sequence ID" value="CAF3356435.1"/>
    <property type="molecule type" value="Genomic_DNA"/>
</dbReference>
<feature type="transmembrane region" description="Helical" evidence="6">
    <location>
        <begin position="145"/>
        <end position="167"/>
    </location>
</feature>
<accession>A0A817WKT0</accession>
<evidence type="ECO:0000259" key="7">
    <source>
        <dbReference type="PROSITE" id="PS50850"/>
    </source>
</evidence>
<feature type="transmembrane region" description="Helical" evidence="6">
    <location>
        <begin position="413"/>
        <end position="433"/>
    </location>
</feature>
<evidence type="ECO:0000313" key="8">
    <source>
        <dbReference type="EMBL" id="CAF3356435.1"/>
    </source>
</evidence>
<feature type="transmembrane region" description="Helical" evidence="6">
    <location>
        <begin position="445"/>
        <end position="466"/>
    </location>
</feature>
<dbReference type="InterPro" id="IPR011701">
    <property type="entry name" value="MFS"/>
</dbReference>
<evidence type="ECO:0000313" key="9">
    <source>
        <dbReference type="Proteomes" id="UP000663825"/>
    </source>
</evidence>
<feature type="transmembrane region" description="Helical" evidence="6">
    <location>
        <begin position="34"/>
        <end position="59"/>
    </location>
</feature>
<dbReference type="Gene3D" id="1.20.1250.20">
    <property type="entry name" value="MFS general substrate transporter like domains"/>
    <property type="match status" value="1"/>
</dbReference>
<proteinExistence type="predicted"/>
<evidence type="ECO:0000256" key="1">
    <source>
        <dbReference type="ARBA" id="ARBA00004141"/>
    </source>
</evidence>
<reference evidence="8" key="1">
    <citation type="submission" date="2021-02" db="EMBL/GenBank/DDBJ databases">
        <authorList>
            <person name="Nowell W R."/>
        </authorList>
    </citation>
    <scope>NUCLEOTIDE SEQUENCE</scope>
</reference>
<keyword evidence="4 6" id="KW-1133">Transmembrane helix</keyword>
<sequence length="526" mass="59498">MGNQGPFDMVIQEEEIIRYQRAVSRLICKLDRRLIPFLALLEIARFGFQVAIGLILILVEHFSKKEFQMLTGHALLTTFKVDLDLTNEENNWTTSAFFIAYLIFAIPSSLILRLLGTTRYLSLSLISWGAITIGMAFVTNARQVIILRFFLGMVIAGYFPGIITYFSLWYPKREQIMRIAIFCTATFASGALVGILAYASSKMNGIANLKSWQWLFLLPGLPVIPIGIMTYLALGSIPETVQWLDNCEKQFLTNLLRQDSGVANSERASDSLLSWRQVWYVFVDWRMYLYATIIIGDLGGIKCLMTSLPSIMKGLHYSIEEAHLMTIIPYVISCFTILLGGYSSSRRNEHAYHHVFFLCLGLLGFILMITLEERGKLVMYVSVCIACCGTFSALSILWSWLTNNVGGNTKRTVAVGMMSGIGQIGAIIQPQVFSGEDKPVSRRDHIIASGFLVGALIMTLILRYCLMMENRRRQYLSDDDYNREAAIEEPCDWVNIEDICCRQNWNLGKFRICPGKIGILILTRQN</sequence>
<dbReference type="GO" id="GO:0016020">
    <property type="term" value="C:membrane"/>
    <property type="evidence" value="ECO:0007669"/>
    <property type="project" value="UniProtKB-SubCell"/>
</dbReference>
<dbReference type="PANTHER" id="PTHR43791:SF36">
    <property type="entry name" value="TRANSPORTER, PUTATIVE (AFU_ORTHOLOGUE AFUA_6G08340)-RELATED"/>
    <property type="match status" value="1"/>
</dbReference>
<evidence type="ECO:0000256" key="6">
    <source>
        <dbReference type="SAM" id="Phobius"/>
    </source>
</evidence>
<keyword evidence="3 6" id="KW-0812">Transmembrane</keyword>
<name>A0A817WKT0_9BILA</name>
<dbReference type="GO" id="GO:0022857">
    <property type="term" value="F:transmembrane transporter activity"/>
    <property type="evidence" value="ECO:0007669"/>
    <property type="project" value="InterPro"/>
</dbReference>
<organism evidence="8 9">
    <name type="scientific">Rotaria socialis</name>
    <dbReference type="NCBI Taxonomy" id="392032"/>
    <lineage>
        <taxon>Eukaryota</taxon>
        <taxon>Metazoa</taxon>
        <taxon>Spiralia</taxon>
        <taxon>Gnathifera</taxon>
        <taxon>Rotifera</taxon>
        <taxon>Eurotatoria</taxon>
        <taxon>Bdelloidea</taxon>
        <taxon>Philodinida</taxon>
        <taxon>Philodinidae</taxon>
        <taxon>Rotaria</taxon>
    </lineage>
</organism>
<dbReference type="SUPFAM" id="SSF103473">
    <property type="entry name" value="MFS general substrate transporter"/>
    <property type="match status" value="1"/>
</dbReference>
<dbReference type="PANTHER" id="PTHR43791">
    <property type="entry name" value="PERMEASE-RELATED"/>
    <property type="match status" value="1"/>
</dbReference>
<evidence type="ECO:0000256" key="4">
    <source>
        <dbReference type="ARBA" id="ARBA00022989"/>
    </source>
</evidence>
<evidence type="ECO:0000256" key="2">
    <source>
        <dbReference type="ARBA" id="ARBA00022448"/>
    </source>
</evidence>
<dbReference type="Pfam" id="PF07690">
    <property type="entry name" value="MFS_1"/>
    <property type="match status" value="1"/>
</dbReference>
<protein>
    <recommendedName>
        <fullName evidence="7">Major facilitator superfamily (MFS) profile domain-containing protein</fullName>
    </recommendedName>
</protein>